<feature type="region of interest" description="Disordered" evidence="1">
    <location>
        <begin position="111"/>
        <end position="131"/>
    </location>
</feature>
<protein>
    <submittedName>
        <fullName evidence="2">Rhs family protein</fullName>
    </submittedName>
</protein>
<proteinExistence type="predicted"/>
<dbReference type="EMBL" id="UGJB01000004">
    <property type="protein sequence ID" value="STQ13475.1"/>
    <property type="molecule type" value="Genomic_DNA"/>
</dbReference>
<dbReference type="Proteomes" id="UP000255106">
    <property type="component" value="Unassembled WGS sequence"/>
</dbReference>
<dbReference type="InterPro" id="IPR008727">
    <property type="entry name" value="PAAR_motif"/>
</dbReference>
<reference evidence="2 3" key="1">
    <citation type="submission" date="2018-06" db="EMBL/GenBank/DDBJ databases">
        <authorList>
            <consortium name="Pathogen Informatics"/>
            <person name="Doyle S."/>
        </authorList>
    </citation>
    <scope>NUCLEOTIDE SEQUENCE [LARGE SCALE GENOMIC DNA]</scope>
    <source>
        <strain evidence="2 3">NCTC10005</strain>
    </source>
</reference>
<accession>A0A377M440</accession>
<sequence>MAEGSKRVSINSQPASRIGDRTTCDAKVMTGSDNVFIGGDPQQTLPIQSEVPEWLYKVSDLTLLFAGLLGGWGGAAGKVGALSKLLGKIPGINKLARIACRAGTLMTGVAAAGDHRPSGGYRQRTEVSQRG</sequence>
<gene>
    <name evidence="2" type="ORF">NCTC10005_06298</name>
</gene>
<evidence type="ECO:0000256" key="1">
    <source>
        <dbReference type="SAM" id="MobiDB-lite"/>
    </source>
</evidence>
<dbReference type="Pfam" id="PF05488">
    <property type="entry name" value="PAAR_motif"/>
    <property type="match status" value="1"/>
</dbReference>
<evidence type="ECO:0000313" key="3">
    <source>
        <dbReference type="Proteomes" id="UP000255106"/>
    </source>
</evidence>
<dbReference type="AlphaFoldDB" id="A0A377M440"/>
<name>A0A377M440_ENTCL</name>
<dbReference type="Gene3D" id="2.60.200.60">
    <property type="match status" value="1"/>
</dbReference>
<feature type="compositionally biased region" description="Basic and acidic residues" evidence="1">
    <location>
        <begin position="113"/>
        <end position="131"/>
    </location>
</feature>
<evidence type="ECO:0000313" key="2">
    <source>
        <dbReference type="EMBL" id="STQ13475.1"/>
    </source>
</evidence>
<organism evidence="2 3">
    <name type="scientific">Enterobacter cloacae</name>
    <dbReference type="NCBI Taxonomy" id="550"/>
    <lineage>
        <taxon>Bacteria</taxon>
        <taxon>Pseudomonadati</taxon>
        <taxon>Pseudomonadota</taxon>
        <taxon>Gammaproteobacteria</taxon>
        <taxon>Enterobacterales</taxon>
        <taxon>Enterobacteriaceae</taxon>
        <taxon>Enterobacter</taxon>
        <taxon>Enterobacter cloacae complex</taxon>
    </lineage>
</organism>